<dbReference type="Proteomes" id="UP000217276">
    <property type="component" value="Chromosome"/>
</dbReference>
<reference evidence="2" key="1">
    <citation type="journal article" date="2017" name="Genome Announc.">
        <title>Twelve Complete Reference Genomes of Clinical Isolates in the Capnocytophaga Genus.</title>
        <authorList>
            <person name="Villarma A."/>
            <person name="Gulvik C.A."/>
            <person name="Rowe L.A."/>
            <person name="Sheth M."/>
            <person name="Juieng P."/>
            <person name="Nicholson A.C."/>
            <person name="Loparev V.N."/>
            <person name="McQuiston J.R."/>
        </authorList>
    </citation>
    <scope>NUCLEOTIDE SEQUENCE</scope>
    <source>
        <strain evidence="2">H6253</strain>
    </source>
</reference>
<dbReference type="InterPro" id="IPR003741">
    <property type="entry name" value="LUD_dom"/>
</dbReference>
<dbReference type="GeneID" id="84579974"/>
<protein>
    <submittedName>
        <fullName evidence="3">L-lactate utilization protein LutC</fullName>
    </submittedName>
</protein>
<dbReference type="AlphaFoldDB" id="A0A250FBB3"/>
<dbReference type="InterPro" id="IPR024185">
    <property type="entry name" value="FTHF_cligase-like_sf"/>
</dbReference>
<accession>A0A250FBB3</accession>
<keyword evidence="4" id="KW-1185">Reference proteome</keyword>
<dbReference type="KEGG" id="clk:CGC53_02545"/>
<reference evidence="4" key="2">
    <citation type="submission" date="2017-06" db="EMBL/GenBank/DDBJ databases">
        <title>Capnocytophaga spp. assemblies.</title>
        <authorList>
            <person name="Gulvik C.A."/>
        </authorList>
    </citation>
    <scope>NUCLEOTIDE SEQUENCE [LARGE SCALE GENOMIC DNA]</scope>
    <source>
        <strain evidence="4">H6253</strain>
    </source>
</reference>
<sequence length="197" mass="22689">MNLFRKIFKRDTTEKLRRKQEEQLPADELFAQKFTENGGKFIYCTSEIEVQEAFRSILKELGLYVKMSSNASPTIEAMFEEHTSFFSFPTTDSNVYLTDCEYLITSLGGIMFTSLQMKHRKMNELPDTFIVFAKTSQMVKDISEGMRGLNKRYPANQKPTGLVTLQSFFEDPEKSSIATYGTSNKKTYLILLEDLTN</sequence>
<dbReference type="InterPro" id="IPR037171">
    <property type="entry name" value="NagB/RpiA_transferase-like"/>
</dbReference>
<reference evidence="3 5" key="3">
    <citation type="submission" date="2018-04" db="EMBL/GenBank/DDBJ databases">
        <title>Genomic Encyclopedia of Archaeal and Bacterial Type Strains, Phase II (KMG-II): from individual species to whole genera.</title>
        <authorList>
            <person name="Goeker M."/>
        </authorList>
    </citation>
    <scope>NUCLEOTIDE SEQUENCE [LARGE SCALE GENOMIC DNA]</scope>
    <source>
        <strain evidence="3 5">DSM 22902</strain>
    </source>
</reference>
<dbReference type="Pfam" id="PF02589">
    <property type="entry name" value="LUD_dom"/>
    <property type="match status" value="1"/>
</dbReference>
<dbReference type="RefSeq" id="WP_095913192.1">
    <property type="nucleotide sequence ID" value="NZ_CAUQBY010000037.1"/>
</dbReference>
<evidence type="ECO:0000313" key="5">
    <source>
        <dbReference type="Proteomes" id="UP000243985"/>
    </source>
</evidence>
<dbReference type="SUPFAM" id="SSF100950">
    <property type="entry name" value="NagB/RpiA/CoA transferase-like"/>
    <property type="match status" value="1"/>
</dbReference>
<feature type="domain" description="LUD" evidence="1">
    <location>
        <begin position="29"/>
        <end position="172"/>
    </location>
</feature>
<name>A0A250FBB3_9FLAO</name>
<dbReference type="EMBL" id="CP022384">
    <property type="protein sequence ID" value="ATA81307.1"/>
    <property type="molecule type" value="Genomic_DNA"/>
</dbReference>
<organism evidence="2 4">
    <name type="scientific">Capnocytophaga leadbetteri</name>
    <dbReference type="NCBI Taxonomy" id="327575"/>
    <lineage>
        <taxon>Bacteria</taxon>
        <taxon>Pseudomonadati</taxon>
        <taxon>Bacteroidota</taxon>
        <taxon>Flavobacteriia</taxon>
        <taxon>Flavobacteriales</taxon>
        <taxon>Flavobacteriaceae</taxon>
        <taxon>Capnocytophaga</taxon>
    </lineage>
</organism>
<dbReference type="Proteomes" id="UP000243985">
    <property type="component" value="Unassembled WGS sequence"/>
</dbReference>
<evidence type="ECO:0000313" key="4">
    <source>
        <dbReference type="Proteomes" id="UP000217276"/>
    </source>
</evidence>
<evidence type="ECO:0000313" key="3">
    <source>
        <dbReference type="EMBL" id="PTX08905.1"/>
    </source>
</evidence>
<evidence type="ECO:0000259" key="1">
    <source>
        <dbReference type="Pfam" id="PF02589"/>
    </source>
</evidence>
<gene>
    <name evidence="3" type="ORF">C8P65_101577</name>
    <name evidence="2" type="ORF">CGC53_02545</name>
</gene>
<evidence type="ECO:0000313" key="2">
    <source>
        <dbReference type="EMBL" id="ATA81307.1"/>
    </source>
</evidence>
<dbReference type="Gene3D" id="3.40.50.10420">
    <property type="entry name" value="NagB/RpiA/CoA transferase-like"/>
    <property type="match status" value="1"/>
</dbReference>
<proteinExistence type="predicted"/>
<dbReference type="EMBL" id="QBKG01000001">
    <property type="protein sequence ID" value="PTX08905.1"/>
    <property type="molecule type" value="Genomic_DNA"/>
</dbReference>